<organism evidence="1">
    <name type="scientific">Flavobacterium sp. WC2409</name>
    <dbReference type="NCBI Taxonomy" id="3234139"/>
    <lineage>
        <taxon>Bacteria</taxon>
        <taxon>Pseudomonadati</taxon>
        <taxon>Bacteroidota</taxon>
        <taxon>Flavobacteriia</taxon>
        <taxon>Flavobacteriales</taxon>
        <taxon>Flavobacteriaceae</taxon>
        <taxon>Flavobacterium</taxon>
    </lineage>
</organism>
<name>A0AB39W567_9FLAO</name>
<dbReference type="Pfam" id="PF19614">
    <property type="entry name" value="DUF6119"/>
    <property type="match status" value="1"/>
</dbReference>
<evidence type="ECO:0000313" key="1">
    <source>
        <dbReference type="EMBL" id="XDU96259.1"/>
    </source>
</evidence>
<accession>A0AB39W567</accession>
<proteinExistence type="predicted"/>
<sequence>MKINPKVYKINKSQRLLINYNSTEDICKAIIKISKLKLDPKFILKDSDYRINVDEDNKLWFFLYTFKTPEIDSEWVNFLPLNFTKGTDFNQQKVSLIFFIEYQNHLYCIIGGNAFRMIQPYIEENFGINLYSRILDPEKDELLTIRTRNITGKIASSSNFYKSNFKLIDHIKFGTVPTEISLKLDNTDNDYFSFLKKDSLDSIQIHVSNSLKFRKVIEFADLVEIIKEIKYIEELEKKNYLTTYEKIDNEKLIEDTLKEHLVRTIFDDINNTLRATIKPINKFYFEFCHPTKLEKFYEADYFHLIELDEEKKHKVFKQIIDRNRIYFEVITRAVDKFGTQMSYDEFKFFLFGVRIRSYKNGNKQNLTSGMFLQHFNTEFEIDKKPIFLLDNNWYYLQDSFLLDLNRNCERILKNYKINSNILYKKWDLSIQNTEKKYNLLYKDLKNYLVFDTITINGIELCDVIKYDEKNIYLIHVKRGFDSSMRELYNQVILSARRLEESKSSKEKDYLKKCFKSLVKKKQNNNINTFEDFIELFDKNIKYVMAFSNEKSNQPIEENIKKIRSSIAKFSIIQTSSEMKTYYYELLFAQIEH</sequence>
<dbReference type="AlphaFoldDB" id="A0AB39W567"/>
<protein>
    <submittedName>
        <fullName evidence="1">DUF6119 family protein</fullName>
    </submittedName>
</protein>
<dbReference type="EMBL" id="CP165625">
    <property type="protein sequence ID" value="XDU96259.1"/>
    <property type="molecule type" value="Genomic_DNA"/>
</dbReference>
<reference evidence="1" key="1">
    <citation type="submission" date="2024-07" db="EMBL/GenBank/DDBJ databases">
        <authorList>
            <person name="Biller S.J."/>
        </authorList>
    </citation>
    <scope>NUCLEOTIDE SEQUENCE</scope>
    <source>
        <strain evidence="1">WC2409</strain>
    </source>
</reference>
<gene>
    <name evidence="1" type="ORF">AB3G34_03920</name>
</gene>
<dbReference type="InterPro" id="IPR026487">
    <property type="entry name" value="CHP04141"/>
</dbReference>
<dbReference type="NCBIfam" id="TIGR04141">
    <property type="entry name" value="TIGR04141 family sporadically distributed protein"/>
    <property type="match status" value="1"/>
</dbReference>
<dbReference type="RefSeq" id="WP_369753506.1">
    <property type="nucleotide sequence ID" value="NZ_CP165625.1"/>
</dbReference>